<evidence type="ECO:0000256" key="4">
    <source>
        <dbReference type="SAM" id="SignalP"/>
    </source>
</evidence>
<evidence type="ECO:0000313" key="5">
    <source>
        <dbReference type="EMBL" id="MBF4694196.1"/>
    </source>
</evidence>
<evidence type="ECO:0000256" key="3">
    <source>
        <dbReference type="ARBA" id="ARBA00022729"/>
    </source>
</evidence>
<dbReference type="InterPro" id="IPR011050">
    <property type="entry name" value="Pectin_lyase_fold/virulence"/>
</dbReference>
<dbReference type="Proteomes" id="UP000614200">
    <property type="component" value="Unassembled WGS sequence"/>
</dbReference>
<dbReference type="PANTHER" id="PTHR40088:SF2">
    <property type="entry name" value="SECRETED SUGAR HYDROLASE"/>
    <property type="match status" value="1"/>
</dbReference>
<keyword evidence="2" id="KW-0964">Secreted</keyword>
<keyword evidence="6" id="KW-1185">Reference proteome</keyword>
<dbReference type="EMBL" id="JADKNH010000008">
    <property type="protein sequence ID" value="MBF4694196.1"/>
    <property type="molecule type" value="Genomic_DNA"/>
</dbReference>
<keyword evidence="3 4" id="KW-0732">Signal</keyword>
<dbReference type="SMART" id="SM00710">
    <property type="entry name" value="PbH1"/>
    <property type="match status" value="9"/>
</dbReference>
<dbReference type="PANTHER" id="PTHR40088">
    <property type="entry name" value="PECTATE LYASE (EUROFUNG)"/>
    <property type="match status" value="1"/>
</dbReference>
<dbReference type="InterPro" id="IPR012334">
    <property type="entry name" value="Pectin_lyas_fold"/>
</dbReference>
<comment type="subcellular location">
    <subcellularLocation>
        <location evidence="1">Secreted</location>
    </subcellularLocation>
</comment>
<evidence type="ECO:0000256" key="2">
    <source>
        <dbReference type="ARBA" id="ARBA00022525"/>
    </source>
</evidence>
<gene>
    <name evidence="5" type="ORF">ISU02_13825</name>
</gene>
<reference evidence="5 6" key="1">
    <citation type="submission" date="2020-11" db="EMBL/GenBank/DDBJ databases">
        <title>Fusibacter basophilias sp. nov.</title>
        <authorList>
            <person name="Qiu D."/>
        </authorList>
    </citation>
    <scope>NUCLEOTIDE SEQUENCE [LARGE SCALE GENOMIC DNA]</scope>
    <source>
        <strain evidence="5 6">Q10-2</strain>
    </source>
</reference>
<dbReference type="InterPro" id="IPR006626">
    <property type="entry name" value="PbH1"/>
</dbReference>
<dbReference type="InterPro" id="IPR052052">
    <property type="entry name" value="Polysaccharide_Lyase_9"/>
</dbReference>
<dbReference type="SUPFAM" id="SSF51126">
    <property type="entry name" value="Pectin lyase-like"/>
    <property type="match status" value="1"/>
</dbReference>
<feature type="signal peptide" evidence="4">
    <location>
        <begin position="1"/>
        <end position="27"/>
    </location>
</feature>
<evidence type="ECO:0000313" key="6">
    <source>
        <dbReference type="Proteomes" id="UP000614200"/>
    </source>
</evidence>
<proteinExistence type="predicted"/>
<protein>
    <submittedName>
        <fullName evidence="5">Right-handed parallel beta-helix repeat-containing protein</fullName>
    </submittedName>
</protein>
<organism evidence="5 6">
    <name type="scientific">Fusibacter ferrireducens</name>
    <dbReference type="NCBI Taxonomy" id="2785058"/>
    <lineage>
        <taxon>Bacteria</taxon>
        <taxon>Bacillati</taxon>
        <taxon>Bacillota</taxon>
        <taxon>Clostridia</taxon>
        <taxon>Eubacteriales</taxon>
        <taxon>Eubacteriales Family XII. Incertae Sedis</taxon>
        <taxon>Fusibacter</taxon>
    </lineage>
</organism>
<evidence type="ECO:0000256" key="1">
    <source>
        <dbReference type="ARBA" id="ARBA00004613"/>
    </source>
</evidence>
<sequence>MNKKNFSLSIMILYVLLSALSFGVSQAQYTDQNAQILFVSPNGNDLNDGTINQPLASIQHAIDIASPGTTIQLRNGIYYEAFNVNRSGNQADGYIKITPYASEHAIIDGSRINAKVASDELIRIEGQSYIQIEGLEFRNLNLEYARGIYILNGSHDIIISGNTFHDINTTKLEKDNFGGANAITVKSYDEKLRNYNLTIENNHIYDCILGFSEALVLSGNTTDFTIAHNTINHVTNIGIDIAGHYGEYKGNPDTNQARNGLIDSNLLIDCKSDYGSGAASGIYVDGGRDLVVSNNVVTDSDYGITLGCETPGKTVSGVTVTSNVVYKNQKSGIAIGGYKEGLGSVIDCDITLNKTYKNNLAGKSYQSEITLKISENIEITDNIFYSSQTQKPNFSRDKKYYPILYNELPAKNITLANNIYFSSAGMNDTYFRWQDREYIGFTAYKAATNLDLSSKFYDPLFKMPERGDLNLEPFKSPIKLDGSNSDWVENIPFYVSPKELSIFSVTNDMRSLYLIYEPIHSDGIISIYLDTDHSASTGYKTYRWQNAGVDYLIENNILYKYIGNGSDWAFQRIMHTEYAFGDSASEYKVPLSSMDIASGNRIRIGIISKTNFQLPSRLLPMSSFNVQ</sequence>
<accession>A0ABR9ZUP8</accession>
<comment type="caution">
    <text evidence="5">The sequence shown here is derived from an EMBL/GenBank/DDBJ whole genome shotgun (WGS) entry which is preliminary data.</text>
</comment>
<dbReference type="Gene3D" id="2.160.20.10">
    <property type="entry name" value="Single-stranded right-handed beta-helix, Pectin lyase-like"/>
    <property type="match status" value="1"/>
</dbReference>
<feature type="chain" id="PRO_5046344990" evidence="4">
    <location>
        <begin position="28"/>
        <end position="627"/>
    </location>
</feature>
<dbReference type="RefSeq" id="WP_194702434.1">
    <property type="nucleotide sequence ID" value="NZ_JADKNH010000008.1"/>
</dbReference>
<name>A0ABR9ZUP8_9FIRM</name>